<organism evidence="2 3">
    <name type="scientific">Oryza sativa subsp. japonica</name>
    <name type="common">Rice</name>
    <dbReference type="NCBI Taxonomy" id="39947"/>
    <lineage>
        <taxon>Eukaryota</taxon>
        <taxon>Viridiplantae</taxon>
        <taxon>Streptophyta</taxon>
        <taxon>Embryophyta</taxon>
        <taxon>Tracheophyta</taxon>
        <taxon>Spermatophyta</taxon>
        <taxon>Magnoliopsida</taxon>
        <taxon>Liliopsida</taxon>
        <taxon>Poales</taxon>
        <taxon>Poaceae</taxon>
        <taxon>BOP clade</taxon>
        <taxon>Oryzoideae</taxon>
        <taxon>Oryzeae</taxon>
        <taxon>Oryzinae</taxon>
        <taxon>Oryza</taxon>
        <taxon>Oryza sativa</taxon>
    </lineage>
</organism>
<feature type="region of interest" description="Disordered" evidence="1">
    <location>
        <begin position="139"/>
        <end position="162"/>
    </location>
</feature>
<protein>
    <submittedName>
        <fullName evidence="2">Uncharacterized protein</fullName>
    </submittedName>
</protein>
<feature type="compositionally biased region" description="Polar residues" evidence="1">
    <location>
        <begin position="142"/>
        <end position="151"/>
    </location>
</feature>
<dbReference type="AlphaFoldDB" id="Q5VPM8"/>
<dbReference type="EMBL" id="AP003630">
    <property type="protein sequence ID" value="BAD68597.1"/>
    <property type="molecule type" value="Genomic_DNA"/>
</dbReference>
<feature type="compositionally biased region" description="Basic and acidic residues" evidence="1">
    <location>
        <begin position="199"/>
        <end position="221"/>
    </location>
</feature>
<gene>
    <name evidence="2" type="primary">P0566A10.13</name>
</gene>
<accession>Q5VPM8</accession>
<name>Q5VPM8_ORYSJ</name>
<proteinExistence type="predicted"/>
<evidence type="ECO:0000256" key="1">
    <source>
        <dbReference type="SAM" id="MobiDB-lite"/>
    </source>
</evidence>
<evidence type="ECO:0000313" key="3">
    <source>
        <dbReference type="Proteomes" id="UP000000763"/>
    </source>
</evidence>
<feature type="region of interest" description="Disordered" evidence="1">
    <location>
        <begin position="190"/>
        <end position="221"/>
    </location>
</feature>
<feature type="region of interest" description="Disordered" evidence="1">
    <location>
        <begin position="37"/>
        <end position="63"/>
    </location>
</feature>
<reference evidence="3" key="1">
    <citation type="journal article" date="2005" name="Nature">
        <title>The map-based sequence of the rice genome.</title>
        <authorList>
            <consortium name="International rice genome sequencing project (IRGSP)"/>
            <person name="Matsumoto T."/>
            <person name="Wu J."/>
            <person name="Kanamori H."/>
            <person name="Katayose Y."/>
            <person name="Fujisawa M."/>
            <person name="Namiki N."/>
            <person name="Mizuno H."/>
            <person name="Yamamoto K."/>
            <person name="Antonio B.A."/>
            <person name="Baba T."/>
            <person name="Sakata K."/>
            <person name="Nagamura Y."/>
            <person name="Aoki H."/>
            <person name="Arikawa K."/>
            <person name="Arita K."/>
            <person name="Bito T."/>
            <person name="Chiden Y."/>
            <person name="Fujitsuka N."/>
            <person name="Fukunaka R."/>
            <person name="Hamada M."/>
            <person name="Harada C."/>
            <person name="Hayashi A."/>
            <person name="Hijishita S."/>
            <person name="Honda M."/>
            <person name="Hosokawa S."/>
            <person name="Ichikawa Y."/>
            <person name="Idonuma A."/>
            <person name="Iijima M."/>
            <person name="Ikeda M."/>
            <person name="Ikeno M."/>
            <person name="Ito K."/>
            <person name="Ito S."/>
            <person name="Ito T."/>
            <person name="Ito Y."/>
            <person name="Ito Y."/>
            <person name="Iwabuchi A."/>
            <person name="Kamiya K."/>
            <person name="Karasawa W."/>
            <person name="Kurita K."/>
            <person name="Katagiri S."/>
            <person name="Kikuta A."/>
            <person name="Kobayashi H."/>
            <person name="Kobayashi N."/>
            <person name="Machita K."/>
            <person name="Maehara T."/>
            <person name="Masukawa M."/>
            <person name="Mizubayashi T."/>
            <person name="Mukai Y."/>
            <person name="Nagasaki H."/>
            <person name="Nagata Y."/>
            <person name="Naito S."/>
            <person name="Nakashima M."/>
            <person name="Nakama Y."/>
            <person name="Nakamichi Y."/>
            <person name="Nakamura M."/>
            <person name="Meguro A."/>
            <person name="Negishi M."/>
            <person name="Ohta I."/>
            <person name="Ohta T."/>
            <person name="Okamoto M."/>
            <person name="Ono N."/>
            <person name="Saji S."/>
            <person name="Sakaguchi M."/>
            <person name="Sakai K."/>
            <person name="Shibata M."/>
            <person name="Shimokawa T."/>
            <person name="Song J."/>
            <person name="Takazaki Y."/>
            <person name="Terasawa K."/>
            <person name="Tsugane M."/>
            <person name="Tsuji K."/>
            <person name="Ueda S."/>
            <person name="Waki K."/>
            <person name="Yamagata H."/>
            <person name="Yamamoto M."/>
            <person name="Yamamoto S."/>
            <person name="Yamane H."/>
            <person name="Yoshiki S."/>
            <person name="Yoshihara R."/>
            <person name="Yukawa K."/>
            <person name="Zhong H."/>
            <person name="Yano M."/>
            <person name="Yuan Q."/>
            <person name="Ouyang S."/>
            <person name="Liu J."/>
            <person name="Jones K.M."/>
            <person name="Gansberger K."/>
            <person name="Moffat K."/>
            <person name="Hill J."/>
            <person name="Bera J."/>
            <person name="Fadrosh D."/>
            <person name="Jin S."/>
            <person name="Johri S."/>
            <person name="Kim M."/>
            <person name="Overton L."/>
            <person name="Reardon M."/>
            <person name="Tsitrin T."/>
            <person name="Vuong H."/>
            <person name="Weaver B."/>
            <person name="Ciecko A."/>
            <person name="Tallon L."/>
            <person name="Jackson J."/>
            <person name="Pai G."/>
            <person name="Aken S.V."/>
            <person name="Utterback T."/>
            <person name="Reidmuller S."/>
            <person name="Feldblyum T."/>
            <person name="Hsiao J."/>
            <person name="Zismann V."/>
            <person name="Iobst S."/>
            <person name="de Vazeille A.R."/>
            <person name="Buell C.R."/>
            <person name="Ying K."/>
            <person name="Li Y."/>
            <person name="Lu T."/>
            <person name="Huang Y."/>
            <person name="Zhao Q."/>
            <person name="Feng Q."/>
            <person name="Zhang L."/>
            <person name="Zhu J."/>
            <person name="Weng Q."/>
            <person name="Mu J."/>
            <person name="Lu Y."/>
            <person name="Fan D."/>
            <person name="Liu Y."/>
            <person name="Guan J."/>
            <person name="Zhang Y."/>
            <person name="Yu S."/>
            <person name="Liu X."/>
            <person name="Zhang Y."/>
            <person name="Hong G."/>
            <person name="Han B."/>
            <person name="Choisne N."/>
            <person name="Demange N."/>
            <person name="Orjeda G."/>
            <person name="Samain S."/>
            <person name="Cattolico L."/>
            <person name="Pelletier E."/>
            <person name="Couloux A."/>
            <person name="Segurens B."/>
            <person name="Wincker P."/>
            <person name="D'Hont A."/>
            <person name="Scarpelli C."/>
            <person name="Weissenbach J."/>
            <person name="Salanoubat M."/>
            <person name="Quetier F."/>
            <person name="Yu Y."/>
            <person name="Kim H.R."/>
            <person name="Rambo T."/>
            <person name="Currie J."/>
            <person name="Collura K."/>
            <person name="Luo M."/>
            <person name="Yang T."/>
            <person name="Ammiraju J.S.S."/>
            <person name="Engler F."/>
            <person name="Soderlund C."/>
            <person name="Wing R.A."/>
            <person name="Palmer L.E."/>
            <person name="de la Bastide M."/>
            <person name="Spiegel L."/>
            <person name="Nascimento L."/>
            <person name="Zutavern T."/>
            <person name="O'Shaughnessy A."/>
            <person name="Dike S."/>
            <person name="Dedhia N."/>
            <person name="Preston R."/>
            <person name="Balija V."/>
            <person name="McCombie W.R."/>
            <person name="Chow T."/>
            <person name="Chen H."/>
            <person name="Chung M."/>
            <person name="Chen C."/>
            <person name="Shaw J."/>
            <person name="Wu H."/>
            <person name="Hsiao K."/>
            <person name="Chao Y."/>
            <person name="Chu M."/>
            <person name="Cheng C."/>
            <person name="Hour A."/>
            <person name="Lee P."/>
            <person name="Lin S."/>
            <person name="Lin Y."/>
            <person name="Liou J."/>
            <person name="Liu S."/>
            <person name="Hsing Y."/>
            <person name="Raghuvanshi S."/>
            <person name="Mohanty A."/>
            <person name="Bharti A.K."/>
            <person name="Gaur A."/>
            <person name="Gupta V."/>
            <person name="Kumar D."/>
            <person name="Ravi V."/>
            <person name="Vij S."/>
            <person name="Kapur A."/>
            <person name="Khurana P."/>
            <person name="Khurana P."/>
            <person name="Khurana J.P."/>
            <person name="Tyagi A.K."/>
            <person name="Gaikwad K."/>
            <person name="Singh A."/>
            <person name="Dalal V."/>
            <person name="Srivastava S."/>
            <person name="Dixit A."/>
            <person name="Pal A.K."/>
            <person name="Ghazi I.A."/>
            <person name="Yadav M."/>
            <person name="Pandit A."/>
            <person name="Bhargava A."/>
            <person name="Sureshbabu K."/>
            <person name="Batra K."/>
            <person name="Sharma T.R."/>
            <person name="Mohapatra T."/>
            <person name="Singh N.K."/>
            <person name="Messing J."/>
            <person name="Nelson A.B."/>
            <person name="Fuks G."/>
            <person name="Kavchok S."/>
            <person name="Keizer G."/>
            <person name="Linton E."/>
            <person name="Llaca V."/>
            <person name="Song R."/>
            <person name="Tanyolac B."/>
            <person name="Young S."/>
            <person name="Ho-Il K."/>
            <person name="Hahn J.H."/>
            <person name="Sangsakoo G."/>
            <person name="Vanavichit A."/>
            <person name="de Mattos Luiz.A.T."/>
            <person name="Zimmer P.D."/>
            <person name="Malone G."/>
            <person name="Dellagostin O."/>
            <person name="de Oliveira A.C."/>
            <person name="Bevan M."/>
            <person name="Bancroft I."/>
            <person name="Minx P."/>
            <person name="Cordum H."/>
            <person name="Wilson R."/>
            <person name="Cheng Z."/>
            <person name="Jin W."/>
            <person name="Jiang J."/>
            <person name="Leong S.A."/>
            <person name="Iwama H."/>
            <person name="Gojobori T."/>
            <person name="Itoh T."/>
            <person name="Niimura Y."/>
            <person name="Fujii Y."/>
            <person name="Habara T."/>
            <person name="Sakai H."/>
            <person name="Sato Y."/>
            <person name="Wilson G."/>
            <person name="Kumar K."/>
            <person name="McCouch S."/>
            <person name="Juretic N."/>
            <person name="Hoen D."/>
            <person name="Wright S."/>
            <person name="Bruskiewich R."/>
            <person name="Bureau T."/>
            <person name="Miyao A."/>
            <person name="Hirochika H."/>
            <person name="Nishikawa T."/>
            <person name="Kadowaki K."/>
            <person name="Sugiura M."/>
            <person name="Burr B."/>
            <person name="Sasaki T."/>
        </authorList>
    </citation>
    <scope>NUCLEOTIDE SEQUENCE [LARGE SCALE GENOMIC DNA]</scope>
    <source>
        <strain evidence="3">cv. Nipponbare</strain>
    </source>
</reference>
<dbReference type="Proteomes" id="UP000000763">
    <property type="component" value="Chromosome 6"/>
</dbReference>
<sequence length="221" mass="24641">MEQKPIDNSSVTCETISVTPMPKTEIVSNPLPIAPIDFDNKKRFGQTPKQSEPSTISTPYRPPVVTPCQDRFLQKNRSGGSKVKNVKKVWVRKEAKTLEVITIKEEFQDVQVPLGDATKIIHVDKTKADVVTVNIGGLTKASGRSNRQPTAGLTEPSDRSTENIENHHLALETQPQLKWIPSGLSRSQQRKLQRLRAIGQKEKEAEDVKSKSHDDLDSNNT</sequence>
<evidence type="ECO:0000313" key="2">
    <source>
        <dbReference type="EMBL" id="BAD68597.1"/>
    </source>
</evidence>
<reference evidence="3" key="2">
    <citation type="journal article" date="2008" name="Nucleic Acids Res.">
        <title>The rice annotation project database (RAP-DB): 2008 update.</title>
        <authorList>
            <consortium name="The rice annotation project (RAP)"/>
        </authorList>
    </citation>
    <scope>GENOME REANNOTATION</scope>
    <source>
        <strain evidence="3">cv. Nipponbare</strain>
    </source>
</reference>
<feature type="compositionally biased region" description="Polar residues" evidence="1">
    <location>
        <begin position="47"/>
        <end position="58"/>
    </location>
</feature>